<evidence type="ECO:0000256" key="9">
    <source>
        <dbReference type="ARBA" id="ARBA00023098"/>
    </source>
</evidence>
<evidence type="ECO:0000256" key="11">
    <source>
        <dbReference type="ARBA" id="ARBA00023235"/>
    </source>
</evidence>
<keyword evidence="6" id="KW-0479">Metal-binding</keyword>
<keyword evidence="5" id="KW-0444">Lipid biosynthesis</keyword>
<organism evidence="17 18">
    <name type="scientific">Maudiozyma exigua</name>
    <name type="common">Yeast</name>
    <name type="synonym">Kazachstania exigua</name>
    <dbReference type="NCBI Taxonomy" id="34358"/>
    <lineage>
        <taxon>Eukaryota</taxon>
        <taxon>Fungi</taxon>
        <taxon>Dikarya</taxon>
        <taxon>Ascomycota</taxon>
        <taxon>Saccharomycotina</taxon>
        <taxon>Saccharomycetes</taxon>
        <taxon>Saccharomycetales</taxon>
        <taxon>Saccharomycetaceae</taxon>
        <taxon>Maudiozyma</taxon>
    </lineage>
</organism>
<gene>
    <name evidence="17" type="primary">IDI1</name>
    <name evidence="17" type="ORF">C6P45_002281</name>
</gene>
<evidence type="ECO:0000313" key="17">
    <source>
        <dbReference type="EMBL" id="KAG0658115.1"/>
    </source>
</evidence>
<dbReference type="GO" id="GO:0006694">
    <property type="term" value="P:steroid biosynthetic process"/>
    <property type="evidence" value="ECO:0007669"/>
    <property type="project" value="UniProtKB-KW"/>
</dbReference>
<evidence type="ECO:0000256" key="3">
    <source>
        <dbReference type="ARBA" id="ARBA00007579"/>
    </source>
</evidence>
<comment type="pathway">
    <text evidence="2">Isoprenoid biosynthesis; dimethylallyl diphosphate biosynthesis; dimethylallyl diphosphate from isopentenyl diphosphate: step 1/1.</text>
</comment>
<sequence>MSDYSKLVSNLTEEQILAKFPDVIPLNTRPNSRSSGQSDNLSTRDQKAFVGHNDIQIQLMNENCIVLDWDDNIVGAATKKTCHLMDNINRGLLHRAFSCFIFNDAGELLLQQRAHEKITFPLLWTNTCCSHPLSIDDEIGTKHPGDLTENVVGVKTACVRKLDHELGIPIDETLNKGKFHFLNRIHYMAPCDDPAKMWGEHEIDYILFYKVNKGEQLTVKPNVNEVEDFKWVNLIDFKKMLNDTTNYSFTPWFKIICENYLFNWWEQLDDLSKVENDKNIYRML</sequence>
<evidence type="ECO:0000313" key="18">
    <source>
        <dbReference type="Proteomes" id="UP000750334"/>
    </source>
</evidence>
<dbReference type="SUPFAM" id="SSF55811">
    <property type="entry name" value="Nudix"/>
    <property type="match status" value="1"/>
</dbReference>
<keyword evidence="9" id="KW-0443">Lipid metabolism</keyword>
<dbReference type="FunFam" id="3.90.79.10:FF:000012">
    <property type="entry name" value="Isopentenyl-diphosphate Delta-isomerase 1"/>
    <property type="match status" value="1"/>
</dbReference>
<evidence type="ECO:0000256" key="8">
    <source>
        <dbReference type="ARBA" id="ARBA00022955"/>
    </source>
</evidence>
<name>A0A9P6VZJ7_MAUEX</name>
<dbReference type="GO" id="GO:0046872">
    <property type="term" value="F:metal ion binding"/>
    <property type="evidence" value="ECO:0007669"/>
    <property type="project" value="UniProtKB-KW"/>
</dbReference>
<dbReference type="PROSITE" id="PS51462">
    <property type="entry name" value="NUDIX"/>
    <property type="match status" value="1"/>
</dbReference>
<keyword evidence="11" id="KW-0413">Isomerase</keyword>
<evidence type="ECO:0000256" key="10">
    <source>
        <dbReference type="ARBA" id="ARBA00023229"/>
    </source>
</evidence>
<dbReference type="InterPro" id="IPR000086">
    <property type="entry name" value="NUDIX_hydrolase_dom"/>
</dbReference>
<evidence type="ECO:0000256" key="14">
    <source>
        <dbReference type="ARBA" id="ARBA00072489"/>
    </source>
</evidence>
<dbReference type="PANTHER" id="PTHR10885:SF0">
    <property type="entry name" value="ISOPENTENYL-DIPHOSPHATE DELTA-ISOMERASE"/>
    <property type="match status" value="1"/>
</dbReference>
<evidence type="ECO:0000256" key="4">
    <source>
        <dbReference type="ARBA" id="ARBA00012057"/>
    </source>
</evidence>
<dbReference type="PANTHER" id="PTHR10885">
    <property type="entry name" value="ISOPENTENYL-DIPHOSPHATE DELTA-ISOMERASE"/>
    <property type="match status" value="1"/>
</dbReference>
<dbReference type="OrthoDB" id="510307at2759"/>
<dbReference type="EMBL" id="PUHR01000221">
    <property type="protein sequence ID" value="KAG0658115.1"/>
    <property type="molecule type" value="Genomic_DNA"/>
</dbReference>
<evidence type="ECO:0000256" key="1">
    <source>
        <dbReference type="ARBA" id="ARBA00001946"/>
    </source>
</evidence>
<evidence type="ECO:0000256" key="12">
    <source>
        <dbReference type="ARBA" id="ARBA00029294"/>
    </source>
</evidence>
<keyword evidence="7" id="KW-0460">Magnesium</keyword>
<evidence type="ECO:0000256" key="5">
    <source>
        <dbReference type="ARBA" id="ARBA00022516"/>
    </source>
</evidence>
<comment type="catalytic activity">
    <reaction evidence="12">
        <text>isopentenyl diphosphate = dimethylallyl diphosphate</text>
        <dbReference type="Rhea" id="RHEA:23284"/>
        <dbReference type="ChEBI" id="CHEBI:57623"/>
        <dbReference type="ChEBI" id="CHEBI:128769"/>
        <dbReference type="EC" id="5.3.3.2"/>
    </reaction>
    <physiologicalReaction direction="left-to-right" evidence="12">
        <dbReference type="Rhea" id="RHEA:23285"/>
    </physiologicalReaction>
</comment>
<dbReference type="GO" id="GO:0004452">
    <property type="term" value="F:isopentenyl-diphosphate delta-isomerase activity"/>
    <property type="evidence" value="ECO:0007669"/>
    <property type="project" value="UniProtKB-EC"/>
</dbReference>
<dbReference type="GO" id="GO:0005737">
    <property type="term" value="C:cytoplasm"/>
    <property type="evidence" value="ECO:0007669"/>
    <property type="project" value="TreeGrafter"/>
</dbReference>
<evidence type="ECO:0000256" key="6">
    <source>
        <dbReference type="ARBA" id="ARBA00022723"/>
    </source>
</evidence>
<dbReference type="GO" id="GO:0009240">
    <property type="term" value="P:isopentenyl diphosphate biosynthetic process"/>
    <property type="evidence" value="ECO:0007669"/>
    <property type="project" value="TreeGrafter"/>
</dbReference>
<dbReference type="Gene3D" id="3.90.79.10">
    <property type="entry name" value="Nucleoside Triphosphate Pyrophosphohydrolase"/>
    <property type="match status" value="1"/>
</dbReference>
<dbReference type="InterPro" id="IPR015797">
    <property type="entry name" value="NUDIX_hydrolase-like_dom_sf"/>
</dbReference>
<dbReference type="EC" id="5.3.3.2" evidence="4"/>
<dbReference type="AlphaFoldDB" id="A0A9P6VZJ7"/>
<evidence type="ECO:0000256" key="13">
    <source>
        <dbReference type="ARBA" id="ARBA00071307"/>
    </source>
</evidence>
<evidence type="ECO:0000256" key="2">
    <source>
        <dbReference type="ARBA" id="ARBA00004826"/>
    </source>
</evidence>
<evidence type="ECO:0000256" key="7">
    <source>
        <dbReference type="ARBA" id="ARBA00022842"/>
    </source>
</evidence>
<dbReference type="Proteomes" id="UP000750334">
    <property type="component" value="Unassembled WGS sequence"/>
</dbReference>
<comment type="similarity">
    <text evidence="3">Belongs to the IPP isomerase type 1 family.</text>
</comment>
<keyword evidence="10" id="KW-0414">Isoprene biosynthesis</keyword>
<comment type="caution">
    <text evidence="17">The sequence shown here is derived from an EMBL/GenBank/DDBJ whole genome shotgun (WGS) entry which is preliminary data.</text>
</comment>
<feature type="domain" description="Nudix hydrolase" evidence="16">
    <location>
        <begin position="92"/>
        <end position="255"/>
    </location>
</feature>
<dbReference type="CDD" id="cd02885">
    <property type="entry name" value="NUDIX_IPP_Isomerase"/>
    <property type="match status" value="1"/>
</dbReference>
<accession>A0A9P6VZJ7</accession>
<keyword evidence="18" id="KW-1185">Reference proteome</keyword>
<evidence type="ECO:0000259" key="16">
    <source>
        <dbReference type="PROSITE" id="PS51462"/>
    </source>
</evidence>
<dbReference type="InterPro" id="IPR011876">
    <property type="entry name" value="IsopentenylPP_isomerase_typ1"/>
</dbReference>
<dbReference type="Pfam" id="PF00293">
    <property type="entry name" value="NUDIX"/>
    <property type="match status" value="1"/>
</dbReference>
<dbReference type="PIRSF" id="PIRSF018427">
    <property type="entry name" value="Isopntndiph_ism"/>
    <property type="match status" value="1"/>
</dbReference>
<proteinExistence type="inferred from homology"/>
<protein>
    <recommendedName>
        <fullName evidence="13">Isopentenyl-diphosphate Delta-isomerase</fullName>
        <ecNumber evidence="4">5.3.3.2</ecNumber>
    </recommendedName>
    <alternativeName>
        <fullName evidence="15">Isopentenyl pyrophosphate isomerase</fullName>
    </alternativeName>
    <alternativeName>
        <fullName evidence="14">Isopentenyl-diphosphate delta-isomerase</fullName>
    </alternativeName>
</protein>
<evidence type="ECO:0000256" key="15">
    <source>
        <dbReference type="ARBA" id="ARBA00083206"/>
    </source>
</evidence>
<dbReference type="NCBIfam" id="TIGR02150">
    <property type="entry name" value="IPP_isom_1"/>
    <property type="match status" value="1"/>
</dbReference>
<reference evidence="17 18" key="1">
    <citation type="submission" date="2020-11" db="EMBL/GenBank/DDBJ databases">
        <title>Kefir isolates.</title>
        <authorList>
            <person name="Marcisauskas S."/>
            <person name="Kim Y."/>
            <person name="Blasche S."/>
        </authorList>
    </citation>
    <scope>NUCLEOTIDE SEQUENCE [LARGE SCALE GENOMIC DNA]</scope>
    <source>
        <strain evidence="17 18">OG2</strain>
    </source>
</reference>
<keyword evidence="8" id="KW-0752">Steroid biosynthesis</keyword>
<comment type="cofactor">
    <cofactor evidence="1">
        <name>Mg(2+)</name>
        <dbReference type="ChEBI" id="CHEBI:18420"/>
    </cofactor>
</comment>